<keyword evidence="8" id="KW-0804">Transcription</keyword>
<dbReference type="Pfam" id="PF20644">
    <property type="entry name" value="Rrn7_cyclin_N"/>
    <property type="match status" value="1"/>
</dbReference>
<evidence type="ECO:0008006" key="14">
    <source>
        <dbReference type="Google" id="ProtNLM"/>
    </source>
</evidence>
<evidence type="ECO:0000256" key="8">
    <source>
        <dbReference type="ARBA" id="ARBA00023163"/>
    </source>
</evidence>
<dbReference type="InterPro" id="IPR033599">
    <property type="entry name" value="TAF1B/Rrn7"/>
</dbReference>
<dbReference type="GO" id="GO:0008270">
    <property type="term" value="F:zinc ion binding"/>
    <property type="evidence" value="ECO:0007669"/>
    <property type="project" value="UniProtKB-KW"/>
</dbReference>
<keyword evidence="5" id="KW-0862">Zinc</keyword>
<dbReference type="HOGENOM" id="CLU_029055_0_0_1"/>
<evidence type="ECO:0000256" key="2">
    <source>
        <dbReference type="ARBA" id="ARBA00006899"/>
    </source>
</evidence>
<organism>
    <name type="scientific">Serpula lacrymans var. lacrymans (strain S7.9)</name>
    <name type="common">Dry rot fungus</name>
    <dbReference type="NCBI Taxonomy" id="578457"/>
    <lineage>
        <taxon>Eukaryota</taxon>
        <taxon>Fungi</taxon>
        <taxon>Dikarya</taxon>
        <taxon>Basidiomycota</taxon>
        <taxon>Agaricomycotina</taxon>
        <taxon>Agaricomycetes</taxon>
        <taxon>Agaricomycetidae</taxon>
        <taxon>Boletales</taxon>
        <taxon>Coniophorineae</taxon>
        <taxon>Serpulaceae</taxon>
        <taxon>Serpula</taxon>
    </lineage>
</organism>
<dbReference type="KEGG" id="sla:SERLADRAFT_461048"/>
<feature type="domain" description="Rrn7/TAF1B N-terminal cyclin" evidence="11">
    <location>
        <begin position="198"/>
        <end position="280"/>
    </location>
</feature>
<evidence type="ECO:0000313" key="13">
    <source>
        <dbReference type="EMBL" id="EGO27504.1"/>
    </source>
</evidence>
<sequence length="601" mass="67574">MAPRRKCPVCGSKQWHKEPSSGMIACSEGHVLQNYRTESGDAEDLGNHTMRKRTLKSGRKKKERESRANPQFYHGARARFHYFQCLQLLLRHQVLALTALWELPPEFEIICRDIWALHLNLLPNPPPAEPFFHILEQNGERPDPVPNVKPPLPSRGQEEEPPEGENKIKTREEAESSGSESSLSSDENQGEEDPELTELLRENSETSSSDEEADEAPQSKPGNRPKHQRGLVGKYDGPLSTVAVLVLACWTMRLPVMYMDFIKIIDSYKLPYLESIRILPPSLTLHLTKHIIQALSPHHAPSTLQLHGLASHLAKLMYAKYSVFTPELNAAPILWRVTRYLGGTPTLYDLAKRLGRVLSLPLTLHYSLAPSLKRIRRTDPESHKFDNVPPELSLMATVIVVLKMVYGLDGKVRLPREPSDPACALPRLEEYLALLKRMDESDAESRENQCSSRSAMPVGDADDATIDEYLDFCERVLIGTTNGNTGYILDKFFPLSSENTGETPTVAGSDQIVLALPPTTVNADDETVLRPGESHTIFSSRDVLGILPEELELILRRGAQSVGVSGSYLCGAVERYEYRIARWWKGERRREKEGRRQEGDS</sequence>
<evidence type="ECO:0000256" key="9">
    <source>
        <dbReference type="ARBA" id="ARBA00023242"/>
    </source>
</evidence>
<feature type="compositionally biased region" description="Pro residues" evidence="10">
    <location>
        <begin position="144"/>
        <end position="153"/>
    </location>
</feature>
<comment type="subcellular location">
    <subcellularLocation>
        <location evidence="1">Nucleus</location>
        <location evidence="1">Nucleolus</location>
    </subcellularLocation>
</comment>
<dbReference type="GO" id="GO:0001164">
    <property type="term" value="F:RNA polymerase I core promoter sequence-specific DNA binding"/>
    <property type="evidence" value="ECO:0007669"/>
    <property type="project" value="InterPro"/>
</dbReference>
<dbReference type="Proteomes" id="UP000008064">
    <property type="component" value="Unassembled WGS sequence"/>
</dbReference>
<dbReference type="GO" id="GO:0042790">
    <property type="term" value="P:nucleolar large rRNA transcription by RNA polymerase I"/>
    <property type="evidence" value="ECO:0007669"/>
    <property type="project" value="TreeGrafter"/>
</dbReference>
<dbReference type="GeneID" id="18818168"/>
<dbReference type="PANTHER" id="PTHR31576">
    <property type="entry name" value="TATA BOX-BINDING PROTEIN-ASSOCIATED FACTOR RNA POLYMERASE I SUBUNIT B"/>
    <property type="match status" value="1"/>
</dbReference>
<dbReference type="PANTHER" id="PTHR31576:SF2">
    <property type="entry name" value="TATA BOX-BINDING PROTEIN-ASSOCIATED FACTOR RNA POLYMERASE I SUBUNIT B"/>
    <property type="match status" value="1"/>
</dbReference>
<keyword evidence="9" id="KW-0539">Nucleus</keyword>
<gene>
    <name evidence="13" type="ORF">SERLADRAFT_461048</name>
</gene>
<dbReference type="InterPro" id="IPR048540">
    <property type="entry name" value="Rrn7_cyclin_N"/>
</dbReference>
<name>F8NN10_SERL9</name>
<dbReference type="GO" id="GO:0070860">
    <property type="term" value="C:RNA polymerase I core factor complex"/>
    <property type="evidence" value="ECO:0007669"/>
    <property type="project" value="InterPro"/>
</dbReference>
<dbReference type="InterPro" id="IPR048538">
    <property type="entry name" value="Rrn7_cyclin_C"/>
</dbReference>
<dbReference type="Pfam" id="PF20645">
    <property type="entry name" value="Rrn7_cyclin_C"/>
    <property type="match status" value="1"/>
</dbReference>
<dbReference type="EMBL" id="GL945431">
    <property type="protein sequence ID" value="EGO27504.1"/>
    <property type="molecule type" value="Genomic_DNA"/>
</dbReference>
<reference evidence="13" key="1">
    <citation type="submission" date="2011-04" db="EMBL/GenBank/DDBJ databases">
        <title>Evolution of plant cell wall degrading machinery underlies the functional diversity of forest fungi.</title>
        <authorList>
            <consortium name="US DOE Joint Genome Institute (JGI-PGF)"/>
            <person name="Eastwood D.C."/>
            <person name="Floudas D."/>
            <person name="Binder M."/>
            <person name="Majcherczyk A."/>
            <person name="Schneider P."/>
            <person name="Aerts A."/>
            <person name="Asiegbu F.O."/>
            <person name="Baker S.E."/>
            <person name="Barry K."/>
            <person name="Bendiksby M."/>
            <person name="Blumentritt M."/>
            <person name="Coutinho P.M."/>
            <person name="Cullen D."/>
            <person name="Cullen D."/>
            <person name="Gathman A."/>
            <person name="Goodell B."/>
            <person name="Henrissat B."/>
            <person name="Ihrmark K."/>
            <person name="Kauserud H."/>
            <person name="Kohler A."/>
            <person name="LaButti K."/>
            <person name="Lapidus A."/>
            <person name="Lavin J.L."/>
            <person name="Lee Y.-H."/>
            <person name="Lindquist E."/>
            <person name="Lilly W."/>
            <person name="Lucas S."/>
            <person name="Morin E."/>
            <person name="Murat C."/>
            <person name="Oguiza J.A."/>
            <person name="Park J."/>
            <person name="Pisabarro A.G."/>
            <person name="Riley R."/>
            <person name="Rosling A."/>
            <person name="Salamov A."/>
            <person name="Schmidt O."/>
            <person name="Schmutz J."/>
            <person name="Skrede I."/>
            <person name="Stenlid J."/>
            <person name="Wiebenga A."/>
            <person name="Xie X."/>
            <person name="Kues U."/>
            <person name="Hibbett D.S."/>
            <person name="Hoffmeister D."/>
            <person name="Hogberg N."/>
            <person name="Martin F."/>
            <person name="Grigoriev I.V."/>
            <person name="Watkinson S.C."/>
        </authorList>
    </citation>
    <scope>NUCLEOTIDE SEQUENCE</scope>
    <source>
        <strain evidence="13">S7.9</strain>
    </source>
</reference>
<evidence type="ECO:0000256" key="1">
    <source>
        <dbReference type="ARBA" id="ARBA00004604"/>
    </source>
</evidence>
<keyword evidence="7" id="KW-0238">DNA-binding</keyword>
<evidence type="ECO:0000256" key="3">
    <source>
        <dbReference type="ARBA" id="ARBA00022723"/>
    </source>
</evidence>
<dbReference type="RefSeq" id="XP_007315595.1">
    <property type="nucleotide sequence ID" value="XM_007315533.1"/>
</dbReference>
<evidence type="ECO:0000256" key="7">
    <source>
        <dbReference type="ARBA" id="ARBA00023125"/>
    </source>
</evidence>
<evidence type="ECO:0000256" key="4">
    <source>
        <dbReference type="ARBA" id="ARBA00022771"/>
    </source>
</evidence>
<keyword evidence="4" id="KW-0863">Zinc-finger</keyword>
<dbReference type="AlphaFoldDB" id="F8NN10"/>
<evidence type="ECO:0000259" key="11">
    <source>
        <dbReference type="Pfam" id="PF20644"/>
    </source>
</evidence>
<accession>F8NN10</accession>
<feature type="domain" description="Rrn7/TAF1B C-terminal cyclin" evidence="12">
    <location>
        <begin position="300"/>
        <end position="475"/>
    </location>
</feature>
<comment type="similarity">
    <text evidence="2">Belongs to the RRN7/TAF1B family.</text>
</comment>
<evidence type="ECO:0000256" key="5">
    <source>
        <dbReference type="ARBA" id="ARBA00022833"/>
    </source>
</evidence>
<keyword evidence="3" id="KW-0479">Metal-binding</keyword>
<evidence type="ECO:0000256" key="10">
    <source>
        <dbReference type="SAM" id="MobiDB-lite"/>
    </source>
</evidence>
<keyword evidence="6" id="KW-0805">Transcription regulation</keyword>
<evidence type="ECO:0000256" key="6">
    <source>
        <dbReference type="ARBA" id="ARBA00023015"/>
    </source>
</evidence>
<feature type="compositionally biased region" description="Low complexity" evidence="10">
    <location>
        <begin position="176"/>
        <end position="187"/>
    </location>
</feature>
<evidence type="ECO:0000259" key="12">
    <source>
        <dbReference type="Pfam" id="PF20645"/>
    </source>
</evidence>
<dbReference type="OrthoDB" id="428577at2759"/>
<proteinExistence type="inferred from homology"/>
<feature type="compositionally biased region" description="Basic and acidic residues" evidence="10">
    <location>
        <begin position="164"/>
        <end position="174"/>
    </location>
</feature>
<feature type="region of interest" description="Disordered" evidence="10">
    <location>
        <begin position="137"/>
        <end position="233"/>
    </location>
</feature>
<protein>
    <recommendedName>
        <fullName evidence="14">RRN7-type domain-containing protein</fullName>
    </recommendedName>
</protein>